<accession>A0ABR3UEG6</accession>
<evidence type="ECO:0000313" key="2">
    <source>
        <dbReference type="Proteomes" id="UP001578633"/>
    </source>
</evidence>
<protein>
    <submittedName>
        <fullName evidence="1">Uncharacterized protein</fullName>
    </submittedName>
</protein>
<proteinExistence type="predicted"/>
<reference evidence="1 2" key="1">
    <citation type="submission" date="2024-09" db="EMBL/GenBank/DDBJ databases">
        <title>T2T genomes of carrot and Alternaria dauci and their utility for understanding host-pathogen interaction during carrot leaf blight disease.</title>
        <authorList>
            <person name="Liu W."/>
            <person name="Xu S."/>
            <person name="Ou C."/>
            <person name="Liu X."/>
            <person name="Zhuang F."/>
            <person name="Deng X.W."/>
        </authorList>
    </citation>
    <scope>NUCLEOTIDE SEQUENCE [LARGE SCALE GENOMIC DNA]</scope>
    <source>
        <strain evidence="1 2">A2016</strain>
    </source>
</reference>
<dbReference type="EMBL" id="JBHGVX010000006">
    <property type="protein sequence ID" value="KAL1794577.1"/>
    <property type="molecule type" value="Genomic_DNA"/>
</dbReference>
<name>A0ABR3UEG6_9PLEO</name>
<evidence type="ECO:0000313" key="1">
    <source>
        <dbReference type="EMBL" id="KAL1794577.1"/>
    </source>
</evidence>
<dbReference type="GeneID" id="96086715"/>
<sequence>MPVTTFKSTSVAAFAINTHIQRFYCCQSCNHSSPTHLFLVPLLTPPRRLFDCPSTDTATRALPQTNV</sequence>
<comment type="caution">
    <text evidence="1">The sequence shown here is derived from an EMBL/GenBank/DDBJ whole genome shotgun (WGS) entry which is preliminary data.</text>
</comment>
<organism evidence="1 2">
    <name type="scientific">Alternaria dauci</name>
    <dbReference type="NCBI Taxonomy" id="48095"/>
    <lineage>
        <taxon>Eukaryota</taxon>
        <taxon>Fungi</taxon>
        <taxon>Dikarya</taxon>
        <taxon>Ascomycota</taxon>
        <taxon>Pezizomycotina</taxon>
        <taxon>Dothideomycetes</taxon>
        <taxon>Pleosporomycetidae</taxon>
        <taxon>Pleosporales</taxon>
        <taxon>Pleosporineae</taxon>
        <taxon>Pleosporaceae</taxon>
        <taxon>Alternaria</taxon>
        <taxon>Alternaria sect. Porri</taxon>
    </lineage>
</organism>
<dbReference type="Proteomes" id="UP001578633">
    <property type="component" value="Chromosome 6"/>
</dbReference>
<keyword evidence="2" id="KW-1185">Reference proteome</keyword>
<gene>
    <name evidence="1" type="ORF">ACET3X_006393</name>
</gene>
<dbReference type="RefSeq" id="XP_069305161.1">
    <property type="nucleotide sequence ID" value="XM_069452757.1"/>
</dbReference>